<dbReference type="GO" id="GO:0005524">
    <property type="term" value="F:ATP binding"/>
    <property type="evidence" value="ECO:0007669"/>
    <property type="project" value="UniProtKB-KW"/>
</dbReference>
<keyword evidence="6" id="KW-1185">Reference proteome</keyword>
<dbReference type="InterPro" id="IPR006195">
    <property type="entry name" value="aa-tRNA-synth_II"/>
</dbReference>
<name>A0A5C6CAV1_9BACT</name>
<sequence length="324" mass="36281">MSCNPTPNIERLRDRATLLRKTRGFFDDRGFLEVQPPCLSRDCIVDPYINPLTVSSKQLALSEPDLPEHFYLQTSPELAMKRMLVAGAPSIYSIGPVFRAGERGDQHNVEFTMLEWYDVGADIQAGINLTGELACHILHTPRFEITTYREAFSQTVGFDPITEPIARLHRETCKIDAPLANRIAQDRDAMLDVLFSYRVQPELGNEVPVIVRNYPLSQAALARAAEDDEDCAARFEMFMQGIELANGYDELLDPEILIERTKINNQRRMACGEKPLPVDSSLVQAMLVGLPASTGVALGFDRLLMLRTKSSSIEKVIPFPIEIA</sequence>
<dbReference type="AlphaFoldDB" id="A0A5C6CAV1"/>
<keyword evidence="2" id="KW-0547">Nucleotide-binding</keyword>
<dbReference type="Proteomes" id="UP000316304">
    <property type="component" value="Unassembled WGS sequence"/>
</dbReference>
<evidence type="ECO:0000313" key="6">
    <source>
        <dbReference type="Proteomes" id="UP000316304"/>
    </source>
</evidence>
<dbReference type="PANTHER" id="PTHR42918">
    <property type="entry name" value="LYSYL-TRNA SYNTHETASE"/>
    <property type="match status" value="1"/>
</dbReference>
<keyword evidence="5" id="KW-0251">Elongation factor</keyword>
<dbReference type="OrthoDB" id="9802326at2"/>
<dbReference type="GO" id="GO:0006430">
    <property type="term" value="P:lysyl-tRNA aminoacylation"/>
    <property type="evidence" value="ECO:0007669"/>
    <property type="project" value="InterPro"/>
</dbReference>
<feature type="domain" description="Aminoacyl-transfer RNA synthetases class-II family profile" evidence="4">
    <location>
        <begin position="18"/>
        <end position="318"/>
    </location>
</feature>
<dbReference type="GO" id="GO:0000049">
    <property type="term" value="F:tRNA binding"/>
    <property type="evidence" value="ECO:0007669"/>
    <property type="project" value="TreeGrafter"/>
</dbReference>
<evidence type="ECO:0000313" key="5">
    <source>
        <dbReference type="EMBL" id="TWU20516.1"/>
    </source>
</evidence>
<evidence type="ECO:0000256" key="2">
    <source>
        <dbReference type="ARBA" id="ARBA00022741"/>
    </source>
</evidence>
<dbReference type="InterPro" id="IPR004525">
    <property type="entry name" value="EpmA"/>
</dbReference>
<dbReference type="EMBL" id="SJPT01000008">
    <property type="protein sequence ID" value="TWU20516.1"/>
    <property type="molecule type" value="Genomic_DNA"/>
</dbReference>
<dbReference type="PANTHER" id="PTHR42918:SF6">
    <property type="entry name" value="ELONGATION FACTOR P--(R)-BETA-LYSINE LIGASE"/>
    <property type="match status" value="1"/>
</dbReference>
<dbReference type="GO" id="GO:0004824">
    <property type="term" value="F:lysine-tRNA ligase activity"/>
    <property type="evidence" value="ECO:0007669"/>
    <property type="project" value="InterPro"/>
</dbReference>
<evidence type="ECO:0000256" key="1">
    <source>
        <dbReference type="ARBA" id="ARBA00022598"/>
    </source>
</evidence>
<dbReference type="Gene3D" id="3.30.930.10">
    <property type="entry name" value="Bira Bifunctional Protein, Domain 2"/>
    <property type="match status" value="1"/>
</dbReference>
<keyword evidence="1 5" id="KW-0436">Ligase</keyword>
<dbReference type="PROSITE" id="PS50862">
    <property type="entry name" value="AA_TRNA_LIGASE_II"/>
    <property type="match status" value="1"/>
</dbReference>
<dbReference type="EC" id="6.3.1.-" evidence="5"/>
<gene>
    <name evidence="5" type="primary">epmA</name>
    <name evidence="5" type="ORF">Pla52o_43940</name>
</gene>
<dbReference type="InterPro" id="IPR045864">
    <property type="entry name" value="aa-tRNA-synth_II/BPL/LPL"/>
</dbReference>
<dbReference type="GO" id="GO:0005829">
    <property type="term" value="C:cytosol"/>
    <property type="evidence" value="ECO:0007669"/>
    <property type="project" value="TreeGrafter"/>
</dbReference>
<protein>
    <submittedName>
        <fullName evidence="5">Elongation factor P--(R)-beta-lysine ligase</fullName>
        <ecNumber evidence="5">6.3.1.-</ecNumber>
    </submittedName>
</protein>
<dbReference type="NCBIfam" id="NF006828">
    <property type="entry name" value="PRK09350.1"/>
    <property type="match status" value="1"/>
</dbReference>
<dbReference type="NCBIfam" id="TIGR00462">
    <property type="entry name" value="genX"/>
    <property type="match status" value="1"/>
</dbReference>
<evidence type="ECO:0000256" key="3">
    <source>
        <dbReference type="ARBA" id="ARBA00022840"/>
    </source>
</evidence>
<organism evidence="5 6">
    <name type="scientific">Novipirellula galeiformis</name>
    <dbReference type="NCBI Taxonomy" id="2528004"/>
    <lineage>
        <taxon>Bacteria</taxon>
        <taxon>Pseudomonadati</taxon>
        <taxon>Planctomycetota</taxon>
        <taxon>Planctomycetia</taxon>
        <taxon>Pirellulales</taxon>
        <taxon>Pirellulaceae</taxon>
        <taxon>Novipirellula</taxon>
    </lineage>
</organism>
<evidence type="ECO:0000259" key="4">
    <source>
        <dbReference type="PROSITE" id="PS50862"/>
    </source>
</evidence>
<keyword evidence="5" id="KW-0648">Protein biosynthesis</keyword>
<reference evidence="5 6" key="1">
    <citation type="submission" date="2019-02" db="EMBL/GenBank/DDBJ databases">
        <title>Deep-cultivation of Planctomycetes and their phenomic and genomic characterization uncovers novel biology.</title>
        <authorList>
            <person name="Wiegand S."/>
            <person name="Jogler M."/>
            <person name="Boedeker C."/>
            <person name="Pinto D."/>
            <person name="Vollmers J."/>
            <person name="Rivas-Marin E."/>
            <person name="Kohn T."/>
            <person name="Peeters S.H."/>
            <person name="Heuer A."/>
            <person name="Rast P."/>
            <person name="Oberbeckmann S."/>
            <person name="Bunk B."/>
            <person name="Jeske O."/>
            <person name="Meyerdierks A."/>
            <person name="Storesund J.E."/>
            <person name="Kallscheuer N."/>
            <person name="Luecker S."/>
            <person name="Lage O.M."/>
            <person name="Pohl T."/>
            <person name="Merkel B.J."/>
            <person name="Hornburger P."/>
            <person name="Mueller R.-W."/>
            <person name="Bruemmer F."/>
            <person name="Labrenz M."/>
            <person name="Spormann A.M."/>
            <person name="Op Den Camp H."/>
            <person name="Overmann J."/>
            <person name="Amann R."/>
            <person name="Jetten M.S.M."/>
            <person name="Mascher T."/>
            <person name="Medema M.H."/>
            <person name="Devos D.P."/>
            <person name="Kaster A.-K."/>
            <person name="Ovreas L."/>
            <person name="Rohde M."/>
            <person name="Galperin M.Y."/>
            <person name="Jogler C."/>
        </authorList>
    </citation>
    <scope>NUCLEOTIDE SEQUENCE [LARGE SCALE GENOMIC DNA]</scope>
    <source>
        <strain evidence="5 6">Pla52o</strain>
    </source>
</reference>
<dbReference type="InterPro" id="IPR004364">
    <property type="entry name" value="Aa-tRNA-synt_II"/>
</dbReference>
<dbReference type="GO" id="GO:0003746">
    <property type="term" value="F:translation elongation factor activity"/>
    <property type="evidence" value="ECO:0007669"/>
    <property type="project" value="UniProtKB-KW"/>
</dbReference>
<keyword evidence="3" id="KW-0067">ATP-binding</keyword>
<dbReference type="Pfam" id="PF00152">
    <property type="entry name" value="tRNA-synt_2"/>
    <property type="match status" value="1"/>
</dbReference>
<dbReference type="SUPFAM" id="SSF55681">
    <property type="entry name" value="Class II aaRS and biotin synthetases"/>
    <property type="match status" value="1"/>
</dbReference>
<proteinExistence type="predicted"/>
<comment type="caution">
    <text evidence="5">The sequence shown here is derived from an EMBL/GenBank/DDBJ whole genome shotgun (WGS) entry which is preliminary data.</text>
</comment>
<accession>A0A5C6CAV1</accession>
<dbReference type="RefSeq" id="WP_146596449.1">
    <property type="nucleotide sequence ID" value="NZ_SJPT01000008.1"/>
</dbReference>